<organism evidence="4">
    <name type="scientific">Xanthomonas euvesicatoria pv. vesicatoria (strain 85-10)</name>
    <name type="common">Xanthomonas campestris pv. vesicatoria</name>
    <dbReference type="NCBI Taxonomy" id="316273"/>
    <lineage>
        <taxon>Bacteria</taxon>
        <taxon>Pseudomonadati</taxon>
        <taxon>Pseudomonadota</taxon>
        <taxon>Gammaproteobacteria</taxon>
        <taxon>Lysobacterales</taxon>
        <taxon>Lysobacteraceae</taxon>
        <taxon>Xanthomonas</taxon>
    </lineage>
</organism>
<keyword evidence="2" id="KW-0812">Transmembrane</keyword>
<name>Q3BZJ6_XANE5</name>
<evidence type="ECO:0000256" key="2">
    <source>
        <dbReference type="SAM" id="Phobius"/>
    </source>
</evidence>
<evidence type="ECO:0000313" key="3">
    <source>
        <dbReference type="EMBL" id="CAJ21717.1"/>
    </source>
</evidence>
<feature type="transmembrane region" description="Helical" evidence="2">
    <location>
        <begin position="43"/>
        <end position="64"/>
    </location>
</feature>
<dbReference type="KEGG" id="xcv:XCV0086"/>
<feature type="compositionally biased region" description="Low complexity" evidence="1">
    <location>
        <begin position="473"/>
        <end position="504"/>
    </location>
</feature>
<dbReference type="eggNOG" id="COG0803">
    <property type="taxonomic scope" value="Bacteria"/>
</dbReference>
<feature type="region of interest" description="Disordered" evidence="1">
    <location>
        <begin position="626"/>
        <end position="651"/>
    </location>
</feature>
<keyword evidence="2" id="KW-1133">Transmembrane helix</keyword>
<feature type="transmembrane region" description="Helical" evidence="2">
    <location>
        <begin position="127"/>
        <end position="144"/>
    </location>
</feature>
<dbReference type="HOGENOM" id="CLU_023022_0_0_6"/>
<feature type="compositionally biased region" description="Basic and acidic residues" evidence="1">
    <location>
        <begin position="522"/>
        <end position="538"/>
    </location>
</feature>
<evidence type="ECO:0000256" key="1">
    <source>
        <dbReference type="SAM" id="MobiDB-lite"/>
    </source>
</evidence>
<feature type="compositionally biased region" description="Basic and acidic residues" evidence="1">
    <location>
        <begin position="505"/>
        <end position="514"/>
    </location>
</feature>
<proteinExistence type="predicted"/>
<feature type="transmembrane region" description="Helical" evidence="2">
    <location>
        <begin position="18"/>
        <end position="37"/>
    </location>
</feature>
<protein>
    <submittedName>
        <fullName evidence="3">Putative membrane protein</fullName>
    </submittedName>
</protein>
<accession>Q3BZJ6</accession>
<dbReference type="Proteomes" id="UP000007069">
    <property type="component" value="Chromosome"/>
</dbReference>
<dbReference type="AlphaFoldDB" id="Q3BZJ6"/>
<feature type="region of interest" description="Disordered" evidence="1">
    <location>
        <begin position="459"/>
        <end position="540"/>
    </location>
</feature>
<sequence length="806" mass="86950">MSTPALQRAWQAARRRQAAGVLLFGLPWAALPAALAWRAGAQVAVVVLLLLGLLALGGAALLAARRLDQAWLIRRLDRDADLEDSSDLLFAPIAQLGPLQTLQRQRLEQRLRSTPRDLRPAWPWRRAWPWSVLGVLACGALLLWPQPATQRTPPTDRVAAARASSGAPTLRQAQLRSSPPAYTGLPAARLPGLDAKVPAGTRLDWQLQVSPAPRSVALRLTDGRTVALAREGSSETWQGHWVAERATLYRILIDGAPADRQLHRLDVLPDRPPQVRVLAPEQSLVLWSPANRSWTLRFEASDDYAVAASAELRLTLAQGSGENITFSTQRRTLTGSGPARQRGFATTVQPQALGMAAGDDLIAQLIVHDTRQPGPQEGRSASVILRWPPPEQTMAAGLEASVKQTLPAYFRSQRQIIIDAQALLKEKPRLDAASFLKRSDAIGVDQRLLRLRYGQFLGEESEGAPQGPPTADAPPTSDAPADDLPTADMPTADAPSAPAAASDTHAAHDHDAHASEPGAAALDDHDHDHGGSDGRPERSSFGQAENVLAEFGHTHDHAEAATLLDPQTRALLRAALDQMWQSEGELRQGHPERALPYANKALGFIKQVQQAERIYLARVGTQLPPIDPSRRLSGDRAGLGDRAAGLDTRPAPDPSALQLWDALGEAAPVPDATLARYAQWLQTQHDRLHDPLGLAAAVETLRAEPDCARCRTQLRLQVWRTLLAPSGSTASPRRARRSGPALPGCAAAGDAAVSPALIRLLPVHRSIGPRWSLDLAAGGPPSWARTASPRLYGGRFQDALRPEHQP</sequence>
<keyword evidence="2" id="KW-0472">Membrane</keyword>
<evidence type="ECO:0000313" key="4">
    <source>
        <dbReference type="Proteomes" id="UP000007069"/>
    </source>
</evidence>
<dbReference type="STRING" id="456327.BJD11_22490"/>
<gene>
    <name evidence="3" type="ordered locus">XCV0086</name>
</gene>
<dbReference type="EMBL" id="AM039952">
    <property type="protein sequence ID" value="CAJ21717.1"/>
    <property type="molecule type" value="Genomic_DNA"/>
</dbReference>
<reference evidence="3 4" key="1">
    <citation type="journal article" date="2005" name="J. Bacteriol.">
        <title>Insights into genome plasticity and pathogenicity of the plant pathogenic Bacterium Xanthomonas campestris pv. vesicatoria revealed by the complete genome sequence.</title>
        <authorList>
            <person name="Thieme F."/>
            <person name="Koebnik R."/>
            <person name="Bekel T."/>
            <person name="Berger C."/>
            <person name="Boch J."/>
            <person name="Buettner D."/>
            <person name="Caldana C."/>
            <person name="Gaigalat L."/>
            <person name="Goesmann A."/>
            <person name="Kay S."/>
            <person name="Kirchner O."/>
            <person name="Lanz C."/>
            <person name="Linke B."/>
            <person name="McHardy A.C."/>
            <person name="Meyer F."/>
            <person name="Mittenhuber G."/>
            <person name="Nies D.H."/>
            <person name="Niesbach-Kloesgen U."/>
            <person name="Patschkowski T."/>
            <person name="Rueckert C."/>
            <person name="Rupp O."/>
            <person name="Schneicker S."/>
            <person name="Schuster S.C."/>
            <person name="Vorhoelter F.J."/>
            <person name="Weber E."/>
            <person name="Puehler A."/>
            <person name="Bonas U."/>
            <person name="Bartels D."/>
            <person name="Kaiser O."/>
        </authorList>
    </citation>
    <scope>NUCLEOTIDE SEQUENCE [LARGE SCALE GENOMIC DNA]</scope>
    <source>
        <strain evidence="3 4">85-10</strain>
    </source>
</reference>